<evidence type="ECO:0000313" key="2">
    <source>
        <dbReference type="Proteomes" id="UP000321199"/>
    </source>
</evidence>
<proteinExistence type="predicted"/>
<keyword evidence="2" id="KW-1185">Reference proteome</keyword>
<dbReference type="AlphaFoldDB" id="A0A5B8RU85"/>
<dbReference type="Proteomes" id="UP000321199">
    <property type="component" value="Chromosome"/>
</dbReference>
<accession>A0A5B8RU85</accession>
<protein>
    <submittedName>
        <fullName evidence="1">EscD/YscD/HrpQ family type III secretion system inner membrane ring protein</fullName>
    </submittedName>
</protein>
<reference evidence="1 2" key="1">
    <citation type="submission" date="2019-07" db="EMBL/GenBank/DDBJ databases">
        <title>Complete genome sequence of Comamonas sp. NLF 7-7 isolated from livestock.</title>
        <authorList>
            <person name="Kim D.H."/>
            <person name="Kim J.G."/>
        </authorList>
    </citation>
    <scope>NUCLEOTIDE SEQUENCE [LARGE SCALE GENOMIC DNA]</scope>
    <source>
        <strain evidence="1 2">NLF 7-7</strain>
    </source>
</reference>
<dbReference type="EMBL" id="CP042344">
    <property type="protein sequence ID" value="QEA13179.1"/>
    <property type="molecule type" value="Genomic_DNA"/>
</dbReference>
<organism evidence="1 2">
    <name type="scientific">Comamonas flocculans</name>
    <dbReference type="NCBI Taxonomy" id="2597701"/>
    <lineage>
        <taxon>Bacteria</taxon>
        <taxon>Pseudomonadati</taxon>
        <taxon>Pseudomonadota</taxon>
        <taxon>Betaproteobacteria</taxon>
        <taxon>Burkholderiales</taxon>
        <taxon>Comamonadaceae</taxon>
        <taxon>Comamonas</taxon>
    </lineage>
</organism>
<dbReference type="RefSeq" id="WP_146912771.1">
    <property type="nucleotide sequence ID" value="NZ_CP042344.1"/>
</dbReference>
<dbReference type="NCBIfam" id="TIGR02500">
    <property type="entry name" value="type_III_yscD"/>
    <property type="match status" value="1"/>
</dbReference>
<dbReference type="KEGG" id="cof:FOZ74_09130"/>
<name>A0A5B8RU85_9BURK</name>
<gene>
    <name evidence="1" type="ORF">FOZ74_09130</name>
</gene>
<dbReference type="InterPro" id="IPR012843">
    <property type="entry name" value="YscD"/>
</dbReference>
<sequence>MMRDAFAVELRVLDGRHAGASAPAFDGLLLGAGDEGDVILTDLAPDAGLARLHLLEGGRWLLWPAAGTPDDQACAEAAQLGVARRWGGLSLCVSAPHTDWPRAPGHGPTTLPARAAAPVAEQAAAITLAVAQDAPADPLAPLPPLPPSADAAERTGVPAAGAQATRTAGGRWLLLAALGLPIALACWVWVRSAAPVAGLAPAPAAPIDRTQAARRQLGDLQLRVAQVDPALRLKLQPRADGRVLVQGWVDTLAQFDRLAEALAQHQPQPALQVRVASELQAELRALLAMRFPQLDFVPDGPGSLRVEGIVADAGMRNEALAAVREQLPRELTVSDGLRLAEQLAPQVRSVLTAAGFPDTRAQWDGEQMQLSVALLPNARSQLENALVALVKRFRGLPLHVSVQSVQALQQAERGPAPFAIRSVVSGRQSYLVLPDGSRLLPGGTHAGWRLQSIEPELLIFDMPRRLVVER</sequence>
<evidence type="ECO:0000313" key="1">
    <source>
        <dbReference type="EMBL" id="QEA13179.1"/>
    </source>
</evidence>
<dbReference type="OrthoDB" id="9124756at2"/>